<dbReference type="RefSeq" id="XP_033666317.1">
    <property type="nucleotide sequence ID" value="XM_033807166.1"/>
</dbReference>
<gene>
    <name evidence="3" type="ORF">M409DRAFT_24278</name>
</gene>
<accession>A0A6A6CGW9</accession>
<dbReference type="PANTHER" id="PTHR37019">
    <property type="entry name" value="CHROMOSOME 1, WHOLE GENOME SHOTGUN SEQUENCE"/>
    <property type="match status" value="1"/>
</dbReference>
<keyword evidence="4" id="KW-1185">Reference proteome</keyword>
<dbReference type="OrthoDB" id="2937326at2759"/>
<dbReference type="EMBL" id="ML993600">
    <property type="protein sequence ID" value="KAF2165428.1"/>
    <property type="molecule type" value="Genomic_DNA"/>
</dbReference>
<reference evidence="3" key="1">
    <citation type="journal article" date="2020" name="Stud. Mycol.">
        <title>101 Dothideomycetes genomes: a test case for predicting lifestyles and emergence of pathogens.</title>
        <authorList>
            <person name="Haridas S."/>
            <person name="Albert R."/>
            <person name="Binder M."/>
            <person name="Bloem J."/>
            <person name="Labutti K."/>
            <person name="Salamov A."/>
            <person name="Andreopoulos B."/>
            <person name="Baker S."/>
            <person name="Barry K."/>
            <person name="Bills G."/>
            <person name="Bluhm B."/>
            <person name="Cannon C."/>
            <person name="Castanera R."/>
            <person name="Culley D."/>
            <person name="Daum C."/>
            <person name="Ezra D."/>
            <person name="Gonzalez J."/>
            <person name="Henrissat B."/>
            <person name="Kuo A."/>
            <person name="Liang C."/>
            <person name="Lipzen A."/>
            <person name="Lutzoni F."/>
            <person name="Magnuson J."/>
            <person name="Mondo S."/>
            <person name="Nolan M."/>
            <person name="Ohm R."/>
            <person name="Pangilinan J."/>
            <person name="Park H.-J."/>
            <person name="Ramirez L."/>
            <person name="Alfaro M."/>
            <person name="Sun H."/>
            <person name="Tritt A."/>
            <person name="Yoshinaga Y."/>
            <person name="Zwiers L.-H."/>
            <person name="Turgeon B."/>
            <person name="Goodwin S."/>
            <person name="Spatafora J."/>
            <person name="Crous P."/>
            <person name="Grigoriev I."/>
        </authorList>
    </citation>
    <scope>NUCLEOTIDE SEQUENCE</scope>
    <source>
        <strain evidence="3">ATCC 36951</strain>
    </source>
</reference>
<evidence type="ECO:0000256" key="1">
    <source>
        <dbReference type="SAM" id="Phobius"/>
    </source>
</evidence>
<evidence type="ECO:0000313" key="4">
    <source>
        <dbReference type="Proteomes" id="UP000799537"/>
    </source>
</evidence>
<name>A0A6A6CGW9_ZASCE</name>
<sequence>MKYFCLPTFPFIVFGIIEPMLLASAYIIGIYDPIAFYASQTPNHFSPASLPPQAETLTLQLLNILLLLAAMALICSWTLNPSTTKAYLFVVALADYGHIYATYRAVESEYFWDVGMWNLVVWGNVGVKLVLNAVRVATLLGWFGEVRGVDQRWKTA</sequence>
<feature type="transmembrane region" description="Helical" evidence="1">
    <location>
        <begin position="125"/>
        <end position="144"/>
    </location>
</feature>
<feature type="transmembrane region" description="Helical" evidence="1">
    <location>
        <begin position="57"/>
        <end position="79"/>
    </location>
</feature>
<feature type="domain" description="DUF7704" evidence="2">
    <location>
        <begin position="5"/>
        <end position="145"/>
    </location>
</feature>
<dbReference type="InterPro" id="IPR056121">
    <property type="entry name" value="DUF7704"/>
</dbReference>
<keyword evidence="1" id="KW-1133">Transmembrane helix</keyword>
<keyword evidence="1" id="KW-0812">Transmembrane</keyword>
<dbReference type="PANTHER" id="PTHR37019:SF2">
    <property type="entry name" value="EXPERA DOMAIN-CONTAINING PROTEIN"/>
    <property type="match status" value="1"/>
</dbReference>
<organism evidence="3 4">
    <name type="scientific">Zasmidium cellare ATCC 36951</name>
    <dbReference type="NCBI Taxonomy" id="1080233"/>
    <lineage>
        <taxon>Eukaryota</taxon>
        <taxon>Fungi</taxon>
        <taxon>Dikarya</taxon>
        <taxon>Ascomycota</taxon>
        <taxon>Pezizomycotina</taxon>
        <taxon>Dothideomycetes</taxon>
        <taxon>Dothideomycetidae</taxon>
        <taxon>Mycosphaerellales</taxon>
        <taxon>Mycosphaerellaceae</taxon>
        <taxon>Zasmidium</taxon>
    </lineage>
</organism>
<keyword evidence="1" id="KW-0472">Membrane</keyword>
<protein>
    <recommendedName>
        <fullName evidence="2">DUF7704 domain-containing protein</fullName>
    </recommendedName>
</protein>
<proteinExistence type="predicted"/>
<feature type="transmembrane region" description="Helical" evidence="1">
    <location>
        <begin position="86"/>
        <end position="105"/>
    </location>
</feature>
<evidence type="ECO:0000259" key="2">
    <source>
        <dbReference type="Pfam" id="PF24803"/>
    </source>
</evidence>
<dbReference type="Proteomes" id="UP000799537">
    <property type="component" value="Unassembled WGS sequence"/>
</dbReference>
<dbReference type="GeneID" id="54560438"/>
<dbReference type="AlphaFoldDB" id="A0A6A6CGW9"/>
<evidence type="ECO:0000313" key="3">
    <source>
        <dbReference type="EMBL" id="KAF2165428.1"/>
    </source>
</evidence>
<dbReference type="Pfam" id="PF24803">
    <property type="entry name" value="DUF7704"/>
    <property type="match status" value="1"/>
</dbReference>
<feature type="transmembrane region" description="Helical" evidence="1">
    <location>
        <begin position="12"/>
        <end position="37"/>
    </location>
</feature>